<dbReference type="NCBIfam" id="TIGR04178">
    <property type="entry name" value="exo_archaeo"/>
    <property type="match status" value="1"/>
</dbReference>
<evidence type="ECO:0000256" key="6">
    <source>
        <dbReference type="ARBA" id="ARBA00022989"/>
    </source>
</evidence>
<dbReference type="NCBIfam" id="TIGR04152">
    <property type="entry name" value="exosort_VPLPA"/>
    <property type="match status" value="1"/>
</dbReference>
<dbReference type="NCBIfam" id="TIGR02602">
    <property type="entry name" value="8TM_EpsH"/>
    <property type="match status" value="1"/>
</dbReference>
<evidence type="ECO:0000256" key="2">
    <source>
        <dbReference type="ARBA" id="ARBA00022475"/>
    </source>
</evidence>
<evidence type="ECO:0000256" key="4">
    <source>
        <dbReference type="ARBA" id="ARBA00022692"/>
    </source>
</evidence>
<dbReference type="Pfam" id="PF11984">
    <property type="entry name" value="DUF3485"/>
    <property type="match status" value="1"/>
</dbReference>
<comment type="caution">
    <text evidence="9">The sequence shown here is derived from an EMBL/GenBank/DDBJ whole genome shotgun (WGS) entry which is preliminary data.</text>
</comment>
<dbReference type="EMBL" id="ACJN02000001">
    <property type="protein sequence ID" value="EFI35283.1"/>
    <property type="molecule type" value="Genomic_DNA"/>
</dbReference>
<dbReference type="InterPro" id="IPR014263">
    <property type="entry name" value="Methanolan_biosynth_EpsI"/>
</dbReference>
<keyword evidence="3" id="KW-0645">Protease</keyword>
<evidence type="ECO:0000256" key="5">
    <source>
        <dbReference type="ARBA" id="ARBA00022801"/>
    </source>
</evidence>
<evidence type="ECO:0000256" key="3">
    <source>
        <dbReference type="ARBA" id="ARBA00022670"/>
    </source>
</evidence>
<dbReference type="GO" id="GO:0006508">
    <property type="term" value="P:proteolysis"/>
    <property type="evidence" value="ECO:0007669"/>
    <property type="project" value="UniProtKB-KW"/>
</dbReference>
<protein>
    <submittedName>
        <fullName evidence="9">Eight transmembrane protein EpsH</fullName>
    </submittedName>
</protein>
<dbReference type="InterPro" id="IPR026392">
    <property type="entry name" value="Exo/Archaeosortase_dom"/>
</dbReference>
<dbReference type="Pfam" id="PF09721">
    <property type="entry name" value="Exosortase_EpsH"/>
    <property type="match status" value="1"/>
</dbReference>
<proteinExistence type="predicted"/>
<evidence type="ECO:0000259" key="8">
    <source>
        <dbReference type="Pfam" id="PF11984"/>
    </source>
</evidence>
<evidence type="ECO:0000256" key="7">
    <source>
        <dbReference type="ARBA" id="ARBA00023136"/>
    </source>
</evidence>
<evidence type="ECO:0000313" key="10">
    <source>
        <dbReference type="Proteomes" id="UP000005496"/>
    </source>
</evidence>
<keyword evidence="5" id="KW-0378">Hydrolase</keyword>
<accession>D6SKS2</accession>
<gene>
    <name evidence="9" type="ORF">Dthio_PD2697</name>
</gene>
<name>D6SKS2_9BACT</name>
<keyword evidence="2" id="KW-1003">Cell membrane</keyword>
<evidence type="ECO:0000256" key="1">
    <source>
        <dbReference type="ARBA" id="ARBA00004651"/>
    </source>
</evidence>
<dbReference type="InterPro" id="IPR019127">
    <property type="entry name" value="Exosortase"/>
</dbReference>
<sequence length="514" mass="58127">MISSEYINKHWILAGAVLSVWVVLYLPYFGNMAGQWGHEDYSHAYLVPPVFLYLLWLSKDRFVWSTRDAGLWGFLIIICSMLVMSMGRLGSLETLIYFSMWMSLLGIFLFIFGTAVLRHITFPFAVLLFAIPLPAFLNNMVSFKLKLWSSALAEQILKLLSVPVFREGNIIDLGVTQLQVVDACSGLRYLFPTMLMAMLIGRFFLRSSTSRIILFALSPLLSLLSNSMRVAVTGVLARYIDPRLAEGFFHDFSGWLVYMFTLVFLGGVTLFLRKLETSRTMVQDDSAGRDTAVYSGYGIKRPMIKTAAILLVFISSLLLQSHMLHAQISPERKDFDCFPDRIAGWEGERLYLSQGILDSLWADDYVSGSFFHPETGNSLHLLVSYYEAQTTRKTAHAPTSCLLGSGWLMQSRELAPPSPVNGRDFPVQSMVMEQGGRRILANFWFDQRGRHITSEYWNKAYLFLDAVLMRRTDGALVRVEMFMLPGQSREEAQVVLDGFVAELKELLGAYVPGA</sequence>
<dbReference type="OrthoDB" id="9797363at2"/>
<dbReference type="NCBIfam" id="TIGR02914">
    <property type="entry name" value="EpsI_fam"/>
    <property type="match status" value="1"/>
</dbReference>
<organism evidence="9 10">
    <name type="scientific">Desulfonatronospira thiodismutans ASO3-1</name>
    <dbReference type="NCBI Taxonomy" id="555779"/>
    <lineage>
        <taxon>Bacteria</taxon>
        <taxon>Pseudomonadati</taxon>
        <taxon>Thermodesulfobacteriota</taxon>
        <taxon>Desulfovibrionia</taxon>
        <taxon>Desulfovibrionales</taxon>
        <taxon>Desulfonatronovibrionaceae</taxon>
        <taxon>Desulfonatronospira</taxon>
    </lineage>
</organism>
<dbReference type="RefSeq" id="WP_008868415.1">
    <property type="nucleotide sequence ID" value="NZ_ACJN02000001.1"/>
</dbReference>
<evidence type="ECO:0000313" key="9">
    <source>
        <dbReference type="EMBL" id="EFI35283.1"/>
    </source>
</evidence>
<reference evidence="9" key="1">
    <citation type="submission" date="2010-05" db="EMBL/GenBank/DDBJ databases">
        <title>The draft genome of Desulfonatronospira thiodismutans ASO3-1.</title>
        <authorList>
            <consortium name="US DOE Joint Genome Institute (JGI-PGF)"/>
            <person name="Lucas S."/>
            <person name="Copeland A."/>
            <person name="Lapidus A."/>
            <person name="Cheng J.-F."/>
            <person name="Bruce D."/>
            <person name="Goodwin L."/>
            <person name="Pitluck S."/>
            <person name="Chertkov O."/>
            <person name="Brettin T."/>
            <person name="Detter J.C."/>
            <person name="Han C."/>
            <person name="Land M.L."/>
            <person name="Hauser L."/>
            <person name="Kyrpides N."/>
            <person name="Mikhailova N."/>
            <person name="Muyzer G."/>
            <person name="Woyke T."/>
        </authorList>
    </citation>
    <scope>NUCLEOTIDE SEQUENCE [LARGE SCALE GENOMIC DNA]</scope>
    <source>
        <strain evidence="9">ASO3-1</strain>
    </source>
</reference>
<keyword evidence="10" id="KW-1185">Reference proteome</keyword>
<dbReference type="InterPro" id="IPR026491">
    <property type="entry name" value="ExosortD_VPLPA"/>
</dbReference>
<dbReference type="eggNOG" id="COG1269">
    <property type="taxonomic scope" value="Bacteria"/>
</dbReference>
<comment type="subcellular location">
    <subcellularLocation>
        <location evidence="1">Cell membrane</location>
        <topology evidence="1">Multi-pass membrane protein</topology>
    </subcellularLocation>
</comment>
<dbReference type="GO" id="GO:0005886">
    <property type="term" value="C:plasma membrane"/>
    <property type="evidence" value="ECO:0007669"/>
    <property type="project" value="UniProtKB-SubCell"/>
</dbReference>
<keyword evidence="4 9" id="KW-0812">Transmembrane</keyword>
<dbReference type="AlphaFoldDB" id="D6SKS2"/>
<dbReference type="InterPro" id="IPR013426">
    <property type="entry name" value="EpsH-like"/>
</dbReference>
<dbReference type="Proteomes" id="UP000005496">
    <property type="component" value="Unassembled WGS sequence"/>
</dbReference>
<keyword evidence="7" id="KW-0472">Membrane</keyword>
<feature type="domain" description="Methanolan biosynthesis EpsI" evidence="8">
    <location>
        <begin position="307"/>
        <end position="509"/>
    </location>
</feature>
<dbReference type="GO" id="GO:0008233">
    <property type="term" value="F:peptidase activity"/>
    <property type="evidence" value="ECO:0007669"/>
    <property type="project" value="UniProtKB-KW"/>
</dbReference>
<keyword evidence="6" id="KW-1133">Transmembrane helix</keyword>